<organism evidence="1 2">
    <name type="scientific">Paenibacillus albiflavus</name>
    <dbReference type="NCBI Taxonomy" id="2545760"/>
    <lineage>
        <taxon>Bacteria</taxon>
        <taxon>Bacillati</taxon>
        <taxon>Bacillota</taxon>
        <taxon>Bacilli</taxon>
        <taxon>Bacillales</taxon>
        <taxon>Paenibacillaceae</taxon>
        <taxon>Paenibacillus</taxon>
    </lineage>
</organism>
<dbReference type="Proteomes" id="UP000295418">
    <property type="component" value="Unassembled WGS sequence"/>
</dbReference>
<reference evidence="1 2" key="1">
    <citation type="submission" date="2019-03" db="EMBL/GenBank/DDBJ databases">
        <authorList>
            <person name="Kim M.K.M."/>
        </authorList>
    </citation>
    <scope>NUCLEOTIDE SEQUENCE [LARGE SCALE GENOMIC DNA]</scope>
    <source>
        <strain evidence="1 2">18JY21-1</strain>
    </source>
</reference>
<sequence>MIEWIKYDRHSREIESHVNHLVTNGQVVLIAQHMHLGPNLCYGWKCNESLLGWVTHWAKINLPVEGTSKQSCPYCGATAIHYCRGAGGTVVGNIYDNPELLST</sequence>
<keyword evidence="2" id="KW-1185">Reference proteome</keyword>
<gene>
    <name evidence="1" type="ORF">E0485_15090</name>
</gene>
<evidence type="ECO:0000313" key="2">
    <source>
        <dbReference type="Proteomes" id="UP000295418"/>
    </source>
</evidence>
<proteinExistence type="predicted"/>
<evidence type="ECO:0000313" key="1">
    <source>
        <dbReference type="EMBL" id="TCZ76161.1"/>
    </source>
</evidence>
<comment type="caution">
    <text evidence="1">The sequence shown here is derived from an EMBL/GenBank/DDBJ whole genome shotgun (WGS) entry which is preliminary data.</text>
</comment>
<protein>
    <submittedName>
        <fullName evidence="1">Uncharacterized protein</fullName>
    </submittedName>
</protein>
<dbReference type="OrthoDB" id="2647600at2"/>
<dbReference type="EMBL" id="SKFG01000014">
    <property type="protein sequence ID" value="TCZ76161.1"/>
    <property type="molecule type" value="Genomic_DNA"/>
</dbReference>
<name>A0A4R4EDC2_9BACL</name>
<dbReference type="AlphaFoldDB" id="A0A4R4EDC2"/>
<dbReference type="RefSeq" id="WP_132418887.1">
    <property type="nucleotide sequence ID" value="NZ_SKFG01000014.1"/>
</dbReference>
<accession>A0A4R4EDC2</accession>
<dbReference type="SUPFAM" id="SSF159006">
    <property type="entry name" value="YopX-like"/>
    <property type="match status" value="1"/>
</dbReference>